<dbReference type="Pfam" id="PF00589">
    <property type="entry name" value="Phage_integrase"/>
    <property type="match status" value="1"/>
</dbReference>
<dbReference type="InterPro" id="IPR002104">
    <property type="entry name" value="Integrase_catalytic"/>
</dbReference>
<dbReference type="GO" id="GO:0015074">
    <property type="term" value="P:DNA integration"/>
    <property type="evidence" value="ECO:0007669"/>
    <property type="project" value="UniProtKB-KW"/>
</dbReference>
<dbReference type="Proteomes" id="UP000249016">
    <property type="component" value="Unassembled WGS sequence"/>
</dbReference>
<dbReference type="InterPro" id="IPR013762">
    <property type="entry name" value="Integrase-like_cat_sf"/>
</dbReference>
<evidence type="ECO:0000259" key="6">
    <source>
        <dbReference type="PROSITE" id="PS51898"/>
    </source>
</evidence>
<dbReference type="Gene3D" id="1.10.443.10">
    <property type="entry name" value="Intergrase catalytic core"/>
    <property type="match status" value="1"/>
</dbReference>
<dbReference type="OrthoDB" id="9801717at2"/>
<dbReference type="InterPro" id="IPR011010">
    <property type="entry name" value="DNA_brk_join_enz"/>
</dbReference>
<dbReference type="GO" id="GO:0006310">
    <property type="term" value="P:DNA recombination"/>
    <property type="evidence" value="ECO:0007669"/>
    <property type="project" value="UniProtKB-KW"/>
</dbReference>
<dbReference type="PROSITE" id="PS51898">
    <property type="entry name" value="TYR_RECOMBINASE"/>
    <property type="match status" value="1"/>
</dbReference>
<dbReference type="SUPFAM" id="SSF56349">
    <property type="entry name" value="DNA breaking-rejoining enzymes"/>
    <property type="match status" value="1"/>
</dbReference>
<dbReference type="InterPro" id="IPR050090">
    <property type="entry name" value="Tyrosine_recombinase_XerCD"/>
</dbReference>
<dbReference type="PROSITE" id="PS51900">
    <property type="entry name" value="CB"/>
    <property type="match status" value="1"/>
</dbReference>
<keyword evidence="2" id="KW-0229">DNA integration</keyword>
<protein>
    <submittedName>
        <fullName evidence="8">Integrase</fullName>
    </submittedName>
</protein>
<dbReference type="PANTHER" id="PTHR30349:SF64">
    <property type="entry name" value="PROPHAGE INTEGRASE INTD-RELATED"/>
    <property type="match status" value="1"/>
</dbReference>
<dbReference type="Gene3D" id="1.10.150.130">
    <property type="match status" value="1"/>
</dbReference>
<comment type="similarity">
    <text evidence="1">Belongs to the 'phage' integrase family.</text>
</comment>
<dbReference type="GO" id="GO:0003677">
    <property type="term" value="F:DNA binding"/>
    <property type="evidence" value="ECO:0007669"/>
    <property type="project" value="UniProtKB-UniRule"/>
</dbReference>
<name>A0A327NQZ1_9BACT</name>
<dbReference type="AlphaFoldDB" id="A0A327NQZ1"/>
<keyword evidence="4" id="KW-0233">DNA recombination</keyword>
<dbReference type="InterPro" id="IPR044068">
    <property type="entry name" value="CB"/>
</dbReference>
<dbReference type="RefSeq" id="WP_111346926.1">
    <property type="nucleotide sequence ID" value="NZ_QLII01000001.1"/>
</dbReference>
<feature type="domain" description="Tyr recombinase" evidence="6">
    <location>
        <begin position="176"/>
        <end position="349"/>
    </location>
</feature>
<keyword evidence="3 5" id="KW-0238">DNA-binding</keyword>
<gene>
    <name evidence="8" type="ORF">HMF3257_26670</name>
</gene>
<dbReference type="Pfam" id="PF13495">
    <property type="entry name" value="Phage_int_SAM_4"/>
    <property type="match status" value="1"/>
</dbReference>
<dbReference type="InterPro" id="IPR010998">
    <property type="entry name" value="Integrase_recombinase_N"/>
</dbReference>
<sequence length="364" mass="42304">MKQKIIYECTRHNGKDVIFIRFEYNKELNKRVRELSGARWSQSQKAWYIVDNPHYRQLFGLATPLAGKDVIAHIHPTNPPAFTALIETLQLKAYSPSTLKTYRNEFAQLLYLLKATPVDDLSADRLRSYFLYCTNTLKLSENTLHSRINAVKFYFEQVLHRERFFFDIPRPKKKLSLPNVLAVSQMEKLFAQLENLKHKTMIYLAYSAGLRVSEVVNLNVKDIHSERMIINIKGAKGKKDRVVALSQGILDLLRNYYVVYKPKNWLFEGQYADEPYSTRSLQQIFHRAKNSANILQDVTFHSLRHSYATHLHEAGTDIKLIQELLGHNDLKTTLRYTHVSKRTLENIKSPFDALSLKKDSNTMG</sequence>
<proteinExistence type="inferred from homology"/>
<evidence type="ECO:0000256" key="5">
    <source>
        <dbReference type="PROSITE-ProRule" id="PRU01248"/>
    </source>
</evidence>
<evidence type="ECO:0000256" key="3">
    <source>
        <dbReference type="ARBA" id="ARBA00023125"/>
    </source>
</evidence>
<evidence type="ECO:0000256" key="4">
    <source>
        <dbReference type="ARBA" id="ARBA00023172"/>
    </source>
</evidence>
<organism evidence="8 9">
    <name type="scientific">Spirosoma telluris</name>
    <dbReference type="NCBI Taxonomy" id="2183553"/>
    <lineage>
        <taxon>Bacteria</taxon>
        <taxon>Pseudomonadati</taxon>
        <taxon>Bacteroidota</taxon>
        <taxon>Cytophagia</taxon>
        <taxon>Cytophagales</taxon>
        <taxon>Cytophagaceae</taxon>
        <taxon>Spirosoma</taxon>
    </lineage>
</organism>
<evidence type="ECO:0000313" key="9">
    <source>
        <dbReference type="Proteomes" id="UP000249016"/>
    </source>
</evidence>
<dbReference type="EMBL" id="QLII01000001">
    <property type="protein sequence ID" value="RAI76859.1"/>
    <property type="molecule type" value="Genomic_DNA"/>
</dbReference>
<evidence type="ECO:0000313" key="8">
    <source>
        <dbReference type="EMBL" id="RAI76859.1"/>
    </source>
</evidence>
<accession>A0A327NQZ1</accession>
<reference evidence="8 9" key="1">
    <citation type="submission" date="2018-06" db="EMBL/GenBank/DDBJ databases">
        <title>Spirosoma sp. HMF3257 Genome sequencing and assembly.</title>
        <authorList>
            <person name="Kang H."/>
            <person name="Cha I."/>
            <person name="Kim H."/>
            <person name="Kang J."/>
            <person name="Joh K."/>
        </authorList>
    </citation>
    <scope>NUCLEOTIDE SEQUENCE [LARGE SCALE GENOMIC DNA]</scope>
    <source>
        <strain evidence="8 9">HMF3257</strain>
    </source>
</reference>
<feature type="domain" description="Core-binding (CB)" evidence="7">
    <location>
        <begin position="76"/>
        <end position="159"/>
    </location>
</feature>
<evidence type="ECO:0000256" key="1">
    <source>
        <dbReference type="ARBA" id="ARBA00008857"/>
    </source>
</evidence>
<evidence type="ECO:0000259" key="7">
    <source>
        <dbReference type="PROSITE" id="PS51900"/>
    </source>
</evidence>
<evidence type="ECO:0000256" key="2">
    <source>
        <dbReference type="ARBA" id="ARBA00022908"/>
    </source>
</evidence>
<dbReference type="InterPro" id="IPR004107">
    <property type="entry name" value="Integrase_SAM-like_N"/>
</dbReference>
<keyword evidence="9" id="KW-1185">Reference proteome</keyword>
<dbReference type="PANTHER" id="PTHR30349">
    <property type="entry name" value="PHAGE INTEGRASE-RELATED"/>
    <property type="match status" value="1"/>
</dbReference>
<comment type="caution">
    <text evidence="8">The sequence shown here is derived from an EMBL/GenBank/DDBJ whole genome shotgun (WGS) entry which is preliminary data.</text>
</comment>